<keyword evidence="1" id="KW-0812">Transmembrane</keyword>
<feature type="transmembrane region" description="Helical" evidence="1">
    <location>
        <begin position="12"/>
        <end position="37"/>
    </location>
</feature>
<proteinExistence type="predicted"/>
<dbReference type="EMBL" id="JACCAA010000001">
    <property type="protein sequence ID" value="NYG58313.1"/>
    <property type="molecule type" value="Genomic_DNA"/>
</dbReference>
<reference evidence="2 3" key="1">
    <citation type="submission" date="2020-07" db="EMBL/GenBank/DDBJ databases">
        <title>Sequencing the genomes of 1000 actinobacteria strains.</title>
        <authorList>
            <person name="Klenk H.-P."/>
        </authorList>
    </citation>
    <scope>NUCLEOTIDE SEQUENCE [LARGE SCALE GENOMIC DNA]</scope>
    <source>
        <strain evidence="2 3">DSM 23819</strain>
    </source>
</reference>
<gene>
    <name evidence="2" type="ORF">BJ980_001236</name>
</gene>
<dbReference type="Proteomes" id="UP000540656">
    <property type="component" value="Unassembled WGS sequence"/>
</dbReference>
<dbReference type="AlphaFoldDB" id="A0A7Y9S197"/>
<evidence type="ECO:0000313" key="2">
    <source>
        <dbReference type="EMBL" id="NYG58313.1"/>
    </source>
</evidence>
<accession>A0A7Y9S197</accession>
<sequence>MSFELLPGIQPWVIGYLVLAVLATLLAITSAATALLANRRVRVGRQQSIPAYYGALAFSH</sequence>
<name>A0A7Y9S197_9ACTN</name>
<keyword evidence="3" id="KW-1185">Reference proteome</keyword>
<keyword evidence="1" id="KW-0472">Membrane</keyword>
<dbReference type="RefSeq" id="WP_179501487.1">
    <property type="nucleotide sequence ID" value="NZ_JACCAA010000001.1"/>
</dbReference>
<organism evidence="2 3">
    <name type="scientific">Nocardioides daedukensis</name>
    <dbReference type="NCBI Taxonomy" id="634462"/>
    <lineage>
        <taxon>Bacteria</taxon>
        <taxon>Bacillati</taxon>
        <taxon>Actinomycetota</taxon>
        <taxon>Actinomycetes</taxon>
        <taxon>Propionibacteriales</taxon>
        <taxon>Nocardioidaceae</taxon>
        <taxon>Nocardioides</taxon>
    </lineage>
</organism>
<evidence type="ECO:0000256" key="1">
    <source>
        <dbReference type="SAM" id="Phobius"/>
    </source>
</evidence>
<keyword evidence="1" id="KW-1133">Transmembrane helix</keyword>
<protein>
    <submittedName>
        <fullName evidence="2">Uncharacterized protein</fullName>
    </submittedName>
</protein>
<evidence type="ECO:0000313" key="3">
    <source>
        <dbReference type="Proteomes" id="UP000540656"/>
    </source>
</evidence>
<comment type="caution">
    <text evidence="2">The sequence shown here is derived from an EMBL/GenBank/DDBJ whole genome shotgun (WGS) entry which is preliminary data.</text>
</comment>